<dbReference type="Gene3D" id="3.40.50.2020">
    <property type="match status" value="1"/>
</dbReference>
<dbReference type="InterPro" id="IPR029057">
    <property type="entry name" value="PRTase-like"/>
</dbReference>
<proteinExistence type="predicted"/>
<organism evidence="2 3">
    <name type="scientific">Streptomyces monticola</name>
    <dbReference type="NCBI Taxonomy" id="2666263"/>
    <lineage>
        <taxon>Bacteria</taxon>
        <taxon>Bacillati</taxon>
        <taxon>Actinomycetota</taxon>
        <taxon>Actinomycetes</taxon>
        <taxon>Kitasatosporales</taxon>
        <taxon>Streptomycetaceae</taxon>
        <taxon>Streptomyces</taxon>
    </lineage>
</organism>
<dbReference type="RefSeq" id="WP_381838622.1">
    <property type="nucleotide sequence ID" value="NZ_JBHTCF010000022.1"/>
</dbReference>
<keyword evidence="2" id="KW-0808">Transferase</keyword>
<dbReference type="CDD" id="cd06223">
    <property type="entry name" value="PRTases_typeI"/>
    <property type="match status" value="1"/>
</dbReference>
<dbReference type="Gene3D" id="3.30.1310.20">
    <property type="entry name" value="PRTase-like"/>
    <property type="match status" value="1"/>
</dbReference>
<dbReference type="Proteomes" id="UP001596523">
    <property type="component" value="Unassembled WGS sequence"/>
</dbReference>
<reference evidence="3" key="1">
    <citation type="journal article" date="2019" name="Int. J. Syst. Evol. Microbiol.">
        <title>The Global Catalogue of Microorganisms (GCM) 10K type strain sequencing project: providing services to taxonomists for standard genome sequencing and annotation.</title>
        <authorList>
            <consortium name="The Broad Institute Genomics Platform"/>
            <consortium name="The Broad Institute Genome Sequencing Center for Infectious Disease"/>
            <person name="Wu L."/>
            <person name="Ma J."/>
        </authorList>
    </citation>
    <scope>NUCLEOTIDE SEQUENCE [LARGE SCALE GENOMIC DNA]</scope>
    <source>
        <strain evidence="3">SYNS20</strain>
    </source>
</reference>
<name>A0ABW2JW07_9ACTN</name>
<evidence type="ECO:0000313" key="3">
    <source>
        <dbReference type="Proteomes" id="UP001596523"/>
    </source>
</evidence>
<dbReference type="EMBL" id="JBHTCF010000022">
    <property type="protein sequence ID" value="MFC7309578.1"/>
    <property type="molecule type" value="Genomic_DNA"/>
</dbReference>
<comment type="caution">
    <text evidence="2">The sequence shown here is derived from an EMBL/GenBank/DDBJ whole genome shotgun (WGS) entry which is preliminary data.</text>
</comment>
<accession>A0ABW2JW07</accession>
<dbReference type="SUPFAM" id="SSF53271">
    <property type="entry name" value="PRTase-like"/>
    <property type="match status" value="1"/>
</dbReference>
<dbReference type="Pfam" id="PF00156">
    <property type="entry name" value="Pribosyltran"/>
    <property type="match status" value="1"/>
</dbReference>
<dbReference type="GO" id="GO:0016757">
    <property type="term" value="F:glycosyltransferase activity"/>
    <property type="evidence" value="ECO:0007669"/>
    <property type="project" value="UniProtKB-KW"/>
</dbReference>
<gene>
    <name evidence="2" type="ORF">ACFQVC_35875</name>
</gene>
<feature type="domain" description="Phosphoribosyltransferase" evidence="1">
    <location>
        <begin position="24"/>
        <end position="182"/>
    </location>
</feature>
<dbReference type="InterPro" id="IPR000836">
    <property type="entry name" value="PRTase_dom"/>
</dbReference>
<keyword evidence="3" id="KW-1185">Reference proteome</keyword>
<protein>
    <submittedName>
        <fullName evidence="2">Phosphoribosyltransferase</fullName>
    </submittedName>
</protein>
<evidence type="ECO:0000259" key="1">
    <source>
        <dbReference type="Pfam" id="PF00156"/>
    </source>
</evidence>
<sequence length="213" mass="23140">MRFQDRRHAGQVLAALLRVRQEKGALPQPLVLALPRGGVVVAQEVARALQAPLDVVVTRKVGAPQQPEVGLGAVVGDEPPLFDEEALGELALSPQELAPVVERERAELRRREELYRKGRPAPDITGRTALIVDDGLATGSTARAALRSIRAQGPEQALLAVPVCSPQAERLLRAEADEVLCVHQPCSFMAVSEWYEDFDQVTDDEVLDALYGT</sequence>
<evidence type="ECO:0000313" key="2">
    <source>
        <dbReference type="EMBL" id="MFC7309578.1"/>
    </source>
</evidence>
<keyword evidence="2" id="KW-0328">Glycosyltransferase</keyword>